<evidence type="ECO:0000256" key="2">
    <source>
        <dbReference type="PROSITE-ProRule" id="PRU00089"/>
    </source>
</evidence>
<dbReference type="CDD" id="cd00059">
    <property type="entry name" value="FH_FOX"/>
    <property type="match status" value="1"/>
</dbReference>
<name>A0AA38NXS5_9AGAR</name>
<evidence type="ECO:0000256" key="1">
    <source>
        <dbReference type="ARBA" id="ARBA00023125"/>
    </source>
</evidence>
<feature type="domain" description="Fork-head" evidence="4">
    <location>
        <begin position="17"/>
        <end position="107"/>
    </location>
</feature>
<evidence type="ECO:0000313" key="5">
    <source>
        <dbReference type="EMBL" id="KAJ3832608.1"/>
    </source>
</evidence>
<dbReference type="Pfam" id="PF00250">
    <property type="entry name" value="Forkhead"/>
    <property type="match status" value="1"/>
</dbReference>
<organism evidence="5 6">
    <name type="scientific">Lentinula raphanica</name>
    <dbReference type="NCBI Taxonomy" id="153919"/>
    <lineage>
        <taxon>Eukaryota</taxon>
        <taxon>Fungi</taxon>
        <taxon>Dikarya</taxon>
        <taxon>Basidiomycota</taxon>
        <taxon>Agaricomycotina</taxon>
        <taxon>Agaricomycetes</taxon>
        <taxon>Agaricomycetidae</taxon>
        <taxon>Agaricales</taxon>
        <taxon>Marasmiineae</taxon>
        <taxon>Omphalotaceae</taxon>
        <taxon>Lentinula</taxon>
    </lineage>
</organism>
<dbReference type="PROSITE" id="PS50039">
    <property type="entry name" value="FORK_HEAD_3"/>
    <property type="match status" value="1"/>
</dbReference>
<reference evidence="5" key="1">
    <citation type="submission" date="2022-08" db="EMBL/GenBank/DDBJ databases">
        <authorList>
            <consortium name="DOE Joint Genome Institute"/>
            <person name="Min B."/>
            <person name="Riley R."/>
            <person name="Sierra-Patev S."/>
            <person name="Naranjo-Ortiz M."/>
            <person name="Looney B."/>
            <person name="Konkel Z."/>
            <person name="Slot J.C."/>
            <person name="Sakamoto Y."/>
            <person name="Steenwyk J.L."/>
            <person name="Rokas A."/>
            <person name="Carro J."/>
            <person name="Camarero S."/>
            <person name="Ferreira P."/>
            <person name="Molpeceres G."/>
            <person name="Ruiz-Duenas F.J."/>
            <person name="Serrano A."/>
            <person name="Henrissat B."/>
            <person name="Drula E."/>
            <person name="Hughes K.W."/>
            <person name="Mata J.L."/>
            <person name="Ishikawa N.K."/>
            <person name="Vargas-Isla R."/>
            <person name="Ushijima S."/>
            <person name="Smith C.A."/>
            <person name="Ahrendt S."/>
            <person name="Andreopoulos W."/>
            <person name="He G."/>
            <person name="Labutti K."/>
            <person name="Lipzen A."/>
            <person name="Ng V."/>
            <person name="Sandor L."/>
            <person name="Barry K."/>
            <person name="Martinez A.T."/>
            <person name="Xiao Y."/>
            <person name="Gibbons J.G."/>
            <person name="Terashima K."/>
            <person name="Hibbett D.S."/>
            <person name="Grigoriev I.V."/>
        </authorList>
    </citation>
    <scope>NUCLEOTIDE SEQUENCE</scope>
    <source>
        <strain evidence="5">TFB9207</strain>
    </source>
</reference>
<dbReference type="PANTHER" id="PTHR11829:SF343">
    <property type="entry name" value="FORK-HEAD DOMAIN-CONTAINING PROTEIN"/>
    <property type="match status" value="1"/>
</dbReference>
<feature type="DNA-binding region" description="Fork-head" evidence="2">
    <location>
        <begin position="17"/>
        <end position="107"/>
    </location>
</feature>
<dbReference type="PRINTS" id="PR00053">
    <property type="entry name" value="FORKHEAD"/>
</dbReference>
<sequence length="111" mass="12483">GVPVNLNVLPDPPPGEKPTATLDTLVQLAIYGSPAGRLTLREIYAAIEARFDWYKKSDSNWRASIRHMLSLKCVFKSTERPPTAPGRGSYWQLDPTVNTKYKRPRKRSSKG</sequence>
<dbReference type="Proteomes" id="UP001163846">
    <property type="component" value="Unassembled WGS sequence"/>
</dbReference>
<dbReference type="PANTHER" id="PTHR11829">
    <property type="entry name" value="FORKHEAD BOX PROTEIN"/>
    <property type="match status" value="1"/>
</dbReference>
<feature type="non-terminal residue" evidence="5">
    <location>
        <position position="1"/>
    </location>
</feature>
<dbReference type="AlphaFoldDB" id="A0AA38NXS5"/>
<dbReference type="EMBL" id="MU806906">
    <property type="protein sequence ID" value="KAJ3832608.1"/>
    <property type="molecule type" value="Genomic_DNA"/>
</dbReference>
<evidence type="ECO:0000256" key="3">
    <source>
        <dbReference type="SAM" id="MobiDB-lite"/>
    </source>
</evidence>
<dbReference type="InterPro" id="IPR001766">
    <property type="entry name" value="Fork_head_dom"/>
</dbReference>
<protein>
    <submittedName>
        <fullName evidence="5">Fork head domain-containing protein</fullName>
    </submittedName>
</protein>
<dbReference type="SMART" id="SM00339">
    <property type="entry name" value="FH"/>
    <property type="match status" value="1"/>
</dbReference>
<dbReference type="GO" id="GO:0000978">
    <property type="term" value="F:RNA polymerase II cis-regulatory region sequence-specific DNA binding"/>
    <property type="evidence" value="ECO:0007669"/>
    <property type="project" value="TreeGrafter"/>
</dbReference>
<dbReference type="GO" id="GO:0000981">
    <property type="term" value="F:DNA-binding transcription factor activity, RNA polymerase II-specific"/>
    <property type="evidence" value="ECO:0007669"/>
    <property type="project" value="TreeGrafter"/>
</dbReference>
<comment type="subcellular location">
    <subcellularLocation>
        <location evidence="2">Nucleus</location>
    </subcellularLocation>
</comment>
<accession>A0AA38NXS5</accession>
<keyword evidence="1 2" id="KW-0238">DNA-binding</keyword>
<evidence type="ECO:0000313" key="6">
    <source>
        <dbReference type="Proteomes" id="UP001163846"/>
    </source>
</evidence>
<keyword evidence="2" id="KW-0539">Nucleus</keyword>
<feature type="compositionally biased region" description="Basic residues" evidence="3">
    <location>
        <begin position="100"/>
        <end position="111"/>
    </location>
</feature>
<dbReference type="InterPro" id="IPR050211">
    <property type="entry name" value="FOX_domain-containing"/>
</dbReference>
<gene>
    <name evidence="5" type="ORF">F5878DRAFT_500370</name>
</gene>
<evidence type="ECO:0000259" key="4">
    <source>
        <dbReference type="PROSITE" id="PS50039"/>
    </source>
</evidence>
<dbReference type="InterPro" id="IPR036390">
    <property type="entry name" value="WH_DNA-bd_sf"/>
</dbReference>
<dbReference type="InterPro" id="IPR036388">
    <property type="entry name" value="WH-like_DNA-bd_sf"/>
</dbReference>
<feature type="region of interest" description="Disordered" evidence="3">
    <location>
        <begin position="78"/>
        <end position="111"/>
    </location>
</feature>
<proteinExistence type="predicted"/>
<feature type="non-terminal residue" evidence="5">
    <location>
        <position position="111"/>
    </location>
</feature>
<dbReference type="Gene3D" id="1.10.10.10">
    <property type="entry name" value="Winged helix-like DNA-binding domain superfamily/Winged helix DNA-binding domain"/>
    <property type="match status" value="1"/>
</dbReference>
<keyword evidence="6" id="KW-1185">Reference proteome</keyword>
<comment type="caution">
    <text evidence="5">The sequence shown here is derived from an EMBL/GenBank/DDBJ whole genome shotgun (WGS) entry which is preliminary data.</text>
</comment>
<dbReference type="SUPFAM" id="SSF46785">
    <property type="entry name" value="Winged helix' DNA-binding domain"/>
    <property type="match status" value="1"/>
</dbReference>
<dbReference type="GO" id="GO:0005634">
    <property type="term" value="C:nucleus"/>
    <property type="evidence" value="ECO:0007669"/>
    <property type="project" value="UniProtKB-SubCell"/>
</dbReference>